<evidence type="ECO:0000313" key="2">
    <source>
        <dbReference type="EMBL" id="RPA85098.1"/>
    </source>
</evidence>
<dbReference type="Pfam" id="PF12937">
    <property type="entry name" value="F-box-like"/>
    <property type="match status" value="1"/>
</dbReference>
<dbReference type="Proteomes" id="UP000275078">
    <property type="component" value="Unassembled WGS sequence"/>
</dbReference>
<gene>
    <name evidence="2" type="ORF">BJ508DRAFT_412237</name>
</gene>
<reference evidence="2 3" key="1">
    <citation type="journal article" date="2018" name="Nat. Ecol. Evol.">
        <title>Pezizomycetes genomes reveal the molecular basis of ectomycorrhizal truffle lifestyle.</title>
        <authorList>
            <person name="Murat C."/>
            <person name="Payen T."/>
            <person name="Noel B."/>
            <person name="Kuo A."/>
            <person name="Morin E."/>
            <person name="Chen J."/>
            <person name="Kohler A."/>
            <person name="Krizsan K."/>
            <person name="Balestrini R."/>
            <person name="Da Silva C."/>
            <person name="Montanini B."/>
            <person name="Hainaut M."/>
            <person name="Levati E."/>
            <person name="Barry K.W."/>
            <person name="Belfiori B."/>
            <person name="Cichocki N."/>
            <person name="Clum A."/>
            <person name="Dockter R.B."/>
            <person name="Fauchery L."/>
            <person name="Guy J."/>
            <person name="Iotti M."/>
            <person name="Le Tacon F."/>
            <person name="Lindquist E.A."/>
            <person name="Lipzen A."/>
            <person name="Malagnac F."/>
            <person name="Mello A."/>
            <person name="Molinier V."/>
            <person name="Miyauchi S."/>
            <person name="Poulain J."/>
            <person name="Riccioni C."/>
            <person name="Rubini A."/>
            <person name="Sitrit Y."/>
            <person name="Splivallo R."/>
            <person name="Traeger S."/>
            <person name="Wang M."/>
            <person name="Zifcakova L."/>
            <person name="Wipf D."/>
            <person name="Zambonelli A."/>
            <person name="Paolocci F."/>
            <person name="Nowrousian M."/>
            <person name="Ottonello S."/>
            <person name="Baldrian P."/>
            <person name="Spatafora J.W."/>
            <person name="Henrissat B."/>
            <person name="Nagy L.G."/>
            <person name="Aury J.M."/>
            <person name="Wincker P."/>
            <person name="Grigoriev I.V."/>
            <person name="Bonfante P."/>
            <person name="Martin F.M."/>
        </authorList>
    </citation>
    <scope>NUCLEOTIDE SEQUENCE [LARGE SCALE GENOMIC DNA]</scope>
    <source>
        <strain evidence="2 3">RN42</strain>
    </source>
</reference>
<dbReference type="InterPro" id="IPR036047">
    <property type="entry name" value="F-box-like_dom_sf"/>
</dbReference>
<dbReference type="PROSITE" id="PS50181">
    <property type="entry name" value="FBOX"/>
    <property type="match status" value="1"/>
</dbReference>
<dbReference type="InterPro" id="IPR001810">
    <property type="entry name" value="F-box_dom"/>
</dbReference>
<protein>
    <recommendedName>
        <fullName evidence="1">F-box domain-containing protein</fullName>
    </recommendedName>
</protein>
<sequence>MPPATITLVPNEIVLQIFRGVQSVSSFLNLSQTCRRFYEVAKANESIILRDVAASSFLPEAIRLLDQQRFSTMSPVELAYFRMNCTNKSDGNWLRERGGLLRDRGQYSSVEMQLLQRDEKAVDALVEEACETLTDVNRVAWCRNRHSWGGRYNDFDETVASGDRLEIKRAIYLLHILMAQFRLAGIEGLVDYREASSTDIYNLLFTDPSKLHWIYDYSFAACMTTKALFEVLGLARYLFYSGWVAIDMLLCHSPGNNSNFQNASLKRFAFVNLFNTSTVDSVIQKSRSFNDLGGMYRILYNEAWKEDPESSRDTYLKIFTEFRNRPKVGIPPRKWNPRIFQIREHQVQIGSEGGFVGKKLLVVKAGGWNNMTEMEKMLVGDHEAEEWMYEDQDPDYGSDAFSSDDEQYLFDSYMDELDGFGGFGGFGHHHRCAYDLDYDSDDISYW</sequence>
<dbReference type="SUPFAM" id="SSF81383">
    <property type="entry name" value="F-box domain"/>
    <property type="match status" value="1"/>
</dbReference>
<dbReference type="EMBL" id="ML119655">
    <property type="protein sequence ID" value="RPA85098.1"/>
    <property type="molecule type" value="Genomic_DNA"/>
</dbReference>
<keyword evidence="3" id="KW-1185">Reference proteome</keyword>
<feature type="domain" description="F-box" evidence="1">
    <location>
        <begin position="3"/>
        <end position="52"/>
    </location>
</feature>
<evidence type="ECO:0000259" key="1">
    <source>
        <dbReference type="PROSITE" id="PS50181"/>
    </source>
</evidence>
<evidence type="ECO:0000313" key="3">
    <source>
        <dbReference type="Proteomes" id="UP000275078"/>
    </source>
</evidence>
<dbReference type="CDD" id="cd09917">
    <property type="entry name" value="F-box_SF"/>
    <property type="match status" value="1"/>
</dbReference>
<name>A0A3N4IK83_ASCIM</name>
<organism evidence="2 3">
    <name type="scientific">Ascobolus immersus RN42</name>
    <dbReference type="NCBI Taxonomy" id="1160509"/>
    <lineage>
        <taxon>Eukaryota</taxon>
        <taxon>Fungi</taxon>
        <taxon>Dikarya</taxon>
        <taxon>Ascomycota</taxon>
        <taxon>Pezizomycotina</taxon>
        <taxon>Pezizomycetes</taxon>
        <taxon>Pezizales</taxon>
        <taxon>Ascobolaceae</taxon>
        <taxon>Ascobolus</taxon>
    </lineage>
</organism>
<dbReference type="AlphaFoldDB" id="A0A3N4IK83"/>
<proteinExistence type="predicted"/>
<accession>A0A3N4IK83</accession>